<dbReference type="PROSITE" id="PS50931">
    <property type="entry name" value="HTH_LYSR"/>
    <property type="match status" value="1"/>
</dbReference>
<dbReference type="InterPro" id="IPR036390">
    <property type="entry name" value="WH_DNA-bd_sf"/>
</dbReference>
<evidence type="ECO:0000313" key="6">
    <source>
        <dbReference type="EMBL" id="PNU04744.1"/>
    </source>
</evidence>
<name>A0A2K2G172_9SPHN</name>
<dbReference type="InterPro" id="IPR000847">
    <property type="entry name" value="LysR_HTH_N"/>
</dbReference>
<dbReference type="AlphaFoldDB" id="A0A2K2G172"/>
<evidence type="ECO:0000259" key="5">
    <source>
        <dbReference type="PROSITE" id="PS50931"/>
    </source>
</evidence>
<reference evidence="6 7" key="1">
    <citation type="submission" date="2016-05" db="EMBL/GenBank/DDBJ databases">
        <title>Complete genome sequence of Novosphingobium guangzhouense SA925(T).</title>
        <authorList>
            <person name="Sha S."/>
        </authorList>
    </citation>
    <scope>NUCLEOTIDE SEQUENCE [LARGE SCALE GENOMIC DNA]</scope>
    <source>
        <strain evidence="6 7">SA925</strain>
    </source>
</reference>
<feature type="domain" description="HTH lysR-type" evidence="5">
    <location>
        <begin position="1"/>
        <end position="58"/>
    </location>
</feature>
<keyword evidence="2" id="KW-0805">Transcription regulation</keyword>
<dbReference type="SUPFAM" id="SSF46785">
    <property type="entry name" value="Winged helix' DNA-binding domain"/>
    <property type="match status" value="1"/>
</dbReference>
<dbReference type="OrthoDB" id="8479357at2"/>
<organism evidence="6 7">
    <name type="scientific">Novosphingobium guangzhouense</name>
    <dbReference type="NCBI Taxonomy" id="1850347"/>
    <lineage>
        <taxon>Bacteria</taxon>
        <taxon>Pseudomonadati</taxon>
        <taxon>Pseudomonadota</taxon>
        <taxon>Alphaproteobacteria</taxon>
        <taxon>Sphingomonadales</taxon>
        <taxon>Sphingomonadaceae</taxon>
        <taxon>Novosphingobium</taxon>
    </lineage>
</organism>
<dbReference type="RefSeq" id="WP_103095938.1">
    <property type="nucleotide sequence ID" value="NZ_LYMM01000031.1"/>
</dbReference>
<evidence type="ECO:0000256" key="4">
    <source>
        <dbReference type="ARBA" id="ARBA00023163"/>
    </source>
</evidence>
<dbReference type="Pfam" id="PF03466">
    <property type="entry name" value="LysR_substrate"/>
    <property type="match status" value="1"/>
</dbReference>
<gene>
    <name evidence="6" type="ORF">A8V01_18465</name>
</gene>
<comment type="caution">
    <text evidence="6">The sequence shown here is derived from an EMBL/GenBank/DDBJ whole genome shotgun (WGS) entry which is preliminary data.</text>
</comment>
<dbReference type="PRINTS" id="PR00039">
    <property type="entry name" value="HTHLYSR"/>
</dbReference>
<sequence length="305" mass="33298">MDIRKFDYFMSVAELGSFSRAAVSLRLSQPLLSRQVRTLEEELGLPLFYRNGRGVTLTQAGRCLLKNARTVRDAVEMTYNELNQLKSQLVGAAAIGMPTSVGRAVSVDLAQHFARHTPDVKLHIVEGLSSDIAEQIQQGRLDVAILYTPIRNQSILSDPVVVEHLVLVSAPGQGPDAPVSMDDLLRLPLVTSGPNQQLRRDLEQAARARGVQLNIAVEVDSLTSILQMVNVGLGHAVLPPSALVRHGLRDHFDVASFTDDIFHRTLYVGTGPQRSDAAPARQLAGVVKETLQRLAGPLTWDVIRA</sequence>
<dbReference type="InterPro" id="IPR050950">
    <property type="entry name" value="HTH-type_LysR_regulators"/>
</dbReference>
<dbReference type="Proteomes" id="UP000236327">
    <property type="component" value="Unassembled WGS sequence"/>
</dbReference>
<keyword evidence="3" id="KW-0238">DNA-binding</keyword>
<dbReference type="PANTHER" id="PTHR30419">
    <property type="entry name" value="HTH-TYPE TRANSCRIPTIONAL REGULATOR YBHD"/>
    <property type="match status" value="1"/>
</dbReference>
<evidence type="ECO:0000256" key="3">
    <source>
        <dbReference type="ARBA" id="ARBA00023125"/>
    </source>
</evidence>
<evidence type="ECO:0000256" key="1">
    <source>
        <dbReference type="ARBA" id="ARBA00009437"/>
    </source>
</evidence>
<dbReference type="Gene3D" id="1.10.10.10">
    <property type="entry name" value="Winged helix-like DNA-binding domain superfamily/Winged helix DNA-binding domain"/>
    <property type="match status" value="1"/>
</dbReference>
<dbReference type="GO" id="GO:0003677">
    <property type="term" value="F:DNA binding"/>
    <property type="evidence" value="ECO:0007669"/>
    <property type="project" value="UniProtKB-KW"/>
</dbReference>
<protein>
    <recommendedName>
        <fullName evidence="5">HTH lysR-type domain-containing protein</fullName>
    </recommendedName>
</protein>
<proteinExistence type="inferred from homology"/>
<accession>A0A2K2G172</accession>
<dbReference type="Pfam" id="PF00126">
    <property type="entry name" value="HTH_1"/>
    <property type="match status" value="1"/>
</dbReference>
<evidence type="ECO:0000313" key="7">
    <source>
        <dbReference type="Proteomes" id="UP000236327"/>
    </source>
</evidence>
<dbReference type="GO" id="GO:0003700">
    <property type="term" value="F:DNA-binding transcription factor activity"/>
    <property type="evidence" value="ECO:0007669"/>
    <property type="project" value="InterPro"/>
</dbReference>
<keyword evidence="7" id="KW-1185">Reference proteome</keyword>
<dbReference type="Gene3D" id="3.40.190.290">
    <property type="match status" value="1"/>
</dbReference>
<dbReference type="InterPro" id="IPR005119">
    <property type="entry name" value="LysR_subst-bd"/>
</dbReference>
<dbReference type="SUPFAM" id="SSF53850">
    <property type="entry name" value="Periplasmic binding protein-like II"/>
    <property type="match status" value="1"/>
</dbReference>
<dbReference type="InterPro" id="IPR036388">
    <property type="entry name" value="WH-like_DNA-bd_sf"/>
</dbReference>
<dbReference type="GO" id="GO:0005829">
    <property type="term" value="C:cytosol"/>
    <property type="evidence" value="ECO:0007669"/>
    <property type="project" value="TreeGrafter"/>
</dbReference>
<dbReference type="EMBL" id="LYMM01000031">
    <property type="protein sequence ID" value="PNU04744.1"/>
    <property type="molecule type" value="Genomic_DNA"/>
</dbReference>
<comment type="similarity">
    <text evidence="1">Belongs to the LysR transcriptional regulatory family.</text>
</comment>
<dbReference type="FunFam" id="1.10.10.10:FF:000001">
    <property type="entry name" value="LysR family transcriptional regulator"/>
    <property type="match status" value="1"/>
</dbReference>
<keyword evidence="4" id="KW-0804">Transcription</keyword>
<evidence type="ECO:0000256" key="2">
    <source>
        <dbReference type="ARBA" id="ARBA00023015"/>
    </source>
</evidence>